<comment type="caution">
    <text evidence="11">The sequence shown here is derived from an EMBL/GenBank/DDBJ whole genome shotgun (WGS) entry which is preliminary data.</text>
</comment>
<dbReference type="PROSITE" id="PS50893">
    <property type="entry name" value="ABC_TRANSPORTER_2"/>
    <property type="match status" value="1"/>
</dbReference>
<evidence type="ECO:0000259" key="9">
    <source>
        <dbReference type="PROSITE" id="PS50893"/>
    </source>
</evidence>
<dbReference type="Pfam" id="PF00005">
    <property type="entry name" value="ABC_tran"/>
    <property type="match status" value="1"/>
</dbReference>
<evidence type="ECO:0000256" key="6">
    <source>
        <dbReference type="ARBA" id="ARBA00023136"/>
    </source>
</evidence>
<organism evidence="11 12">
    <name type="scientific">Subtercola frigoramans</name>
    <dbReference type="NCBI Taxonomy" id="120298"/>
    <lineage>
        <taxon>Bacteria</taxon>
        <taxon>Bacillati</taxon>
        <taxon>Actinomycetota</taxon>
        <taxon>Actinomycetes</taxon>
        <taxon>Micrococcales</taxon>
        <taxon>Microbacteriaceae</taxon>
        <taxon>Subtercola</taxon>
    </lineage>
</organism>
<dbReference type="Proteomes" id="UP000776164">
    <property type="component" value="Unassembled WGS sequence"/>
</dbReference>
<evidence type="ECO:0000313" key="11">
    <source>
        <dbReference type="EMBL" id="MBM7472638.1"/>
    </source>
</evidence>
<evidence type="ECO:0000256" key="4">
    <source>
        <dbReference type="ARBA" id="ARBA00022840"/>
    </source>
</evidence>
<dbReference type="InterPro" id="IPR017871">
    <property type="entry name" value="ABC_transporter-like_CS"/>
</dbReference>
<protein>
    <submittedName>
        <fullName evidence="11">ATP-binding cassette subfamily C protein CydD</fullName>
    </submittedName>
</protein>
<dbReference type="RefSeq" id="WP_205109535.1">
    <property type="nucleotide sequence ID" value="NZ_BAAAHT010000002.1"/>
</dbReference>
<dbReference type="InterPro" id="IPR036640">
    <property type="entry name" value="ABC1_TM_sf"/>
</dbReference>
<evidence type="ECO:0000256" key="1">
    <source>
        <dbReference type="ARBA" id="ARBA00004651"/>
    </source>
</evidence>
<keyword evidence="3" id="KW-0547">Nucleotide-binding</keyword>
<evidence type="ECO:0000256" key="2">
    <source>
        <dbReference type="ARBA" id="ARBA00022692"/>
    </source>
</evidence>
<dbReference type="Gene3D" id="1.20.1560.10">
    <property type="entry name" value="ABC transporter type 1, transmembrane domain"/>
    <property type="match status" value="1"/>
</dbReference>
<feature type="domain" description="ABC transporter" evidence="9">
    <location>
        <begin position="351"/>
        <end position="597"/>
    </location>
</feature>
<dbReference type="GO" id="GO:0005524">
    <property type="term" value="F:ATP binding"/>
    <property type="evidence" value="ECO:0007669"/>
    <property type="project" value="UniProtKB-KW"/>
</dbReference>
<evidence type="ECO:0000256" key="7">
    <source>
        <dbReference type="SAM" id="MobiDB-lite"/>
    </source>
</evidence>
<keyword evidence="5 8" id="KW-1133">Transmembrane helix</keyword>
<feature type="transmembrane region" description="Helical" evidence="8">
    <location>
        <begin position="161"/>
        <end position="181"/>
    </location>
</feature>
<dbReference type="PROSITE" id="PS50929">
    <property type="entry name" value="ABC_TM1F"/>
    <property type="match status" value="1"/>
</dbReference>
<proteinExistence type="predicted"/>
<name>A0ABS2L6G6_9MICO</name>
<dbReference type="CDD" id="cd18584">
    <property type="entry name" value="ABC_6TM_AarD_CydD"/>
    <property type="match status" value="1"/>
</dbReference>
<dbReference type="PANTHER" id="PTHR24221">
    <property type="entry name" value="ATP-BINDING CASSETTE SUB-FAMILY B"/>
    <property type="match status" value="1"/>
</dbReference>
<dbReference type="NCBIfam" id="TIGR02857">
    <property type="entry name" value="CydD"/>
    <property type="match status" value="1"/>
</dbReference>
<evidence type="ECO:0000256" key="8">
    <source>
        <dbReference type="SAM" id="Phobius"/>
    </source>
</evidence>
<dbReference type="InterPro" id="IPR003439">
    <property type="entry name" value="ABC_transporter-like_ATP-bd"/>
</dbReference>
<dbReference type="EMBL" id="JAFBBU010000001">
    <property type="protein sequence ID" value="MBM7472638.1"/>
    <property type="molecule type" value="Genomic_DNA"/>
</dbReference>
<dbReference type="SUPFAM" id="SSF52540">
    <property type="entry name" value="P-loop containing nucleoside triphosphate hydrolases"/>
    <property type="match status" value="1"/>
</dbReference>
<keyword evidence="4 11" id="KW-0067">ATP-binding</keyword>
<keyword evidence="2 8" id="KW-0812">Transmembrane</keyword>
<dbReference type="SUPFAM" id="SSF90123">
    <property type="entry name" value="ABC transporter transmembrane region"/>
    <property type="match status" value="1"/>
</dbReference>
<keyword evidence="12" id="KW-1185">Reference proteome</keyword>
<dbReference type="InterPro" id="IPR014216">
    <property type="entry name" value="ABC_transptr_CydD"/>
</dbReference>
<accession>A0ABS2L6G6</accession>
<feature type="region of interest" description="Disordered" evidence="7">
    <location>
        <begin position="408"/>
        <end position="436"/>
    </location>
</feature>
<evidence type="ECO:0000256" key="5">
    <source>
        <dbReference type="ARBA" id="ARBA00022989"/>
    </source>
</evidence>
<dbReference type="InterPro" id="IPR027417">
    <property type="entry name" value="P-loop_NTPase"/>
</dbReference>
<dbReference type="SMART" id="SM00382">
    <property type="entry name" value="AAA"/>
    <property type="match status" value="1"/>
</dbReference>
<reference evidence="11 12" key="1">
    <citation type="submission" date="2021-01" db="EMBL/GenBank/DDBJ databases">
        <title>Sequencing the genomes of 1000 actinobacteria strains.</title>
        <authorList>
            <person name="Klenk H.-P."/>
        </authorList>
    </citation>
    <scope>NUCLEOTIDE SEQUENCE [LARGE SCALE GENOMIC DNA]</scope>
    <source>
        <strain evidence="11 12">DSM 13057</strain>
    </source>
</reference>
<feature type="transmembrane region" description="Helical" evidence="8">
    <location>
        <begin position="56"/>
        <end position="80"/>
    </location>
</feature>
<feature type="domain" description="ABC transmembrane type-1" evidence="10">
    <location>
        <begin position="20"/>
        <end position="302"/>
    </location>
</feature>
<dbReference type="Pfam" id="PF00664">
    <property type="entry name" value="ABC_membrane"/>
    <property type="match status" value="1"/>
</dbReference>
<keyword evidence="6 8" id="KW-0472">Membrane</keyword>
<feature type="transmembrane region" description="Helical" evidence="8">
    <location>
        <begin position="134"/>
        <end position="155"/>
    </location>
</feature>
<comment type="subcellular location">
    <subcellularLocation>
        <location evidence="1">Cell membrane</location>
        <topology evidence="1">Multi-pass membrane protein</topology>
    </subcellularLocation>
</comment>
<evidence type="ECO:0000259" key="10">
    <source>
        <dbReference type="PROSITE" id="PS50929"/>
    </source>
</evidence>
<gene>
    <name evidence="11" type="ORF">JOE66_002272</name>
</gene>
<dbReference type="PROSITE" id="PS00211">
    <property type="entry name" value="ABC_TRANSPORTER_1"/>
    <property type="match status" value="1"/>
</dbReference>
<evidence type="ECO:0000313" key="12">
    <source>
        <dbReference type="Proteomes" id="UP000776164"/>
    </source>
</evidence>
<dbReference type="InterPro" id="IPR011527">
    <property type="entry name" value="ABC1_TM_dom"/>
</dbReference>
<feature type="transmembrane region" description="Helical" evidence="8">
    <location>
        <begin position="239"/>
        <end position="264"/>
    </location>
</feature>
<dbReference type="Gene3D" id="3.40.50.300">
    <property type="entry name" value="P-loop containing nucleotide triphosphate hydrolases"/>
    <property type="match status" value="1"/>
</dbReference>
<evidence type="ECO:0000256" key="3">
    <source>
        <dbReference type="ARBA" id="ARBA00022741"/>
    </source>
</evidence>
<dbReference type="PANTHER" id="PTHR24221:SF590">
    <property type="entry name" value="COMPONENT LINKED WITH THE ASSEMBLY OF CYTOCHROME' TRANSPORT TRANSMEMBRANE ATP-BINDING PROTEIN ABC TRANSPORTER CYDD-RELATED"/>
    <property type="match status" value="1"/>
</dbReference>
<sequence>MKPVDRRLLGYARSARGFFVVAGLLGLVQTACTVAFAWLVSSTVVAAIGGASVSQLTGSLAALAAVVVVRSGVIWLMGYISARAAAVVKGELRRSVLEKLPQLGSAWLSSRNSVTVSTVVTVGLDALDTYFSKYLPQLILTVIATPVVVSVLFAGDWVSGLTVMLTLPLVPVFMILIGRATESAQKTQWQKLGRLSSGFLDVVEGLSTLKIFGREKRQAERIRRVTDDYRTSTMSVLRLSFMSGFVLELAASLSVALLAVSVGLRLVDGSLGLGVGLFVLMLAPEAFLPLRQVGAQFHAAADGIAATDEVFEILDTPVVSGAIGSATVTSVGELPGALEQRSTRAAALDGLEISGLGVSYGEVRVLHDFAATFRAGELTVITGPSGAGKSTVVAAMLGFVQHRGSIRLLGTPGREPEPEPEPESARALAPGRELGQNTRPLQLDDVAWSGQRSQLLAGTIAENVTLGARTPDAALAARALDLAAASELDPLTALGVNGAGLSGGQSQRVSVARAIYRALDRGCAVLVLDEPSSALDAETEAELLRGLRELAGRGMIVICVSHRAAFRAAADAIVTVARPGDATVPAAVASLASTRRN</sequence>
<dbReference type="InterPro" id="IPR039421">
    <property type="entry name" value="Type_1_exporter"/>
</dbReference>
<dbReference type="InterPro" id="IPR003593">
    <property type="entry name" value="AAA+_ATPase"/>
</dbReference>